<dbReference type="EMBL" id="CAFBLT010000001">
    <property type="protein sequence ID" value="CAB4860958.1"/>
    <property type="molecule type" value="Genomic_DNA"/>
</dbReference>
<dbReference type="PANTHER" id="PTHR30055:SF226">
    <property type="entry name" value="HTH-TYPE TRANSCRIPTIONAL REGULATOR PKSA"/>
    <property type="match status" value="1"/>
</dbReference>
<evidence type="ECO:0000313" key="5">
    <source>
        <dbReference type="EMBL" id="CAB5023472.1"/>
    </source>
</evidence>
<evidence type="ECO:0000313" key="4">
    <source>
        <dbReference type="EMBL" id="CAB4860958.1"/>
    </source>
</evidence>
<gene>
    <name evidence="3" type="ORF">UFOPK3164_01195</name>
    <name evidence="4" type="ORF">UFOPK3427_00184</name>
    <name evidence="5" type="ORF">UFOPK4112_01057</name>
</gene>
<keyword evidence="1" id="KW-0238">DNA-binding</keyword>
<dbReference type="Gene3D" id="1.10.357.10">
    <property type="entry name" value="Tetracycline Repressor, domain 2"/>
    <property type="match status" value="1"/>
</dbReference>
<dbReference type="InterPro" id="IPR009057">
    <property type="entry name" value="Homeodomain-like_sf"/>
</dbReference>
<dbReference type="PROSITE" id="PS50977">
    <property type="entry name" value="HTH_TETR_2"/>
    <property type="match status" value="1"/>
</dbReference>
<accession>A0A6J7R4E3</accession>
<feature type="domain" description="HTH tetR-type" evidence="2">
    <location>
        <begin position="5"/>
        <end position="65"/>
    </location>
</feature>
<protein>
    <submittedName>
        <fullName evidence="5">Unannotated protein</fullName>
    </submittedName>
</protein>
<evidence type="ECO:0000313" key="3">
    <source>
        <dbReference type="EMBL" id="CAB4831191.1"/>
    </source>
</evidence>
<evidence type="ECO:0000259" key="2">
    <source>
        <dbReference type="PROSITE" id="PS50977"/>
    </source>
</evidence>
<dbReference type="SUPFAM" id="SSF46689">
    <property type="entry name" value="Homeodomain-like"/>
    <property type="match status" value="1"/>
</dbReference>
<dbReference type="Pfam" id="PF00440">
    <property type="entry name" value="TetR_N"/>
    <property type="match status" value="1"/>
</dbReference>
<organism evidence="5">
    <name type="scientific">freshwater metagenome</name>
    <dbReference type="NCBI Taxonomy" id="449393"/>
    <lineage>
        <taxon>unclassified sequences</taxon>
        <taxon>metagenomes</taxon>
        <taxon>ecological metagenomes</taxon>
    </lineage>
</organism>
<dbReference type="EMBL" id="CAFBPM010000009">
    <property type="protein sequence ID" value="CAB5023472.1"/>
    <property type="molecule type" value="Genomic_DNA"/>
</dbReference>
<name>A0A6J7R4E3_9ZZZZ</name>
<dbReference type="InterPro" id="IPR050109">
    <property type="entry name" value="HTH-type_TetR-like_transc_reg"/>
</dbReference>
<dbReference type="AlphaFoldDB" id="A0A6J7R4E3"/>
<proteinExistence type="predicted"/>
<dbReference type="GO" id="GO:0003700">
    <property type="term" value="F:DNA-binding transcription factor activity"/>
    <property type="evidence" value="ECO:0007669"/>
    <property type="project" value="TreeGrafter"/>
</dbReference>
<dbReference type="PANTHER" id="PTHR30055">
    <property type="entry name" value="HTH-TYPE TRANSCRIPTIONAL REGULATOR RUTR"/>
    <property type="match status" value="1"/>
</dbReference>
<dbReference type="EMBL" id="CAFABE010000058">
    <property type="protein sequence ID" value="CAB4831191.1"/>
    <property type="molecule type" value="Genomic_DNA"/>
</dbReference>
<reference evidence="5" key="1">
    <citation type="submission" date="2020-05" db="EMBL/GenBank/DDBJ databases">
        <authorList>
            <person name="Chiriac C."/>
            <person name="Salcher M."/>
            <person name="Ghai R."/>
            <person name="Kavagutti S V."/>
        </authorList>
    </citation>
    <scope>NUCLEOTIDE SEQUENCE</scope>
</reference>
<sequence>MGQKQETRDVIIEAAYGCLAHYGPSRTSVEDVAQAAGVSRATMYRYFPGGRDQLINDVVAWEFHRFFVRLYEAVRDAETLEEVIERGLFVAHRAIKEHEVLQMVLRTEPEALDVVLESEVASTRVQISEFLLPYLERHELAPGVEPGEAAGFLSRMVLSYIGAQGSWDLSNPEEVSRLVRAELLAGIVPREPRTLTLRQI</sequence>
<dbReference type="InterPro" id="IPR001647">
    <property type="entry name" value="HTH_TetR"/>
</dbReference>
<evidence type="ECO:0000256" key="1">
    <source>
        <dbReference type="ARBA" id="ARBA00023125"/>
    </source>
</evidence>
<dbReference type="GO" id="GO:0000976">
    <property type="term" value="F:transcription cis-regulatory region binding"/>
    <property type="evidence" value="ECO:0007669"/>
    <property type="project" value="TreeGrafter"/>
</dbReference>